<dbReference type="Gene3D" id="3.40.50.2000">
    <property type="entry name" value="Glycogen Phosphorylase B"/>
    <property type="match status" value="2"/>
</dbReference>
<dbReference type="EMBL" id="BMQA01000005">
    <property type="protein sequence ID" value="GGJ10384.1"/>
    <property type="molecule type" value="Genomic_DNA"/>
</dbReference>
<keyword evidence="4" id="KW-0808">Transferase</keyword>
<feature type="region of interest" description="Disordered" evidence="2">
    <location>
        <begin position="535"/>
        <end position="559"/>
    </location>
</feature>
<protein>
    <recommendedName>
        <fullName evidence="1">D-inositol 3-phosphate glycosyltransferase</fullName>
    </recommendedName>
</protein>
<dbReference type="AlphaFoldDB" id="A0A917KEL3"/>
<feature type="domain" description="DUF3492" evidence="3">
    <location>
        <begin position="1"/>
        <end position="274"/>
    </location>
</feature>
<dbReference type="InterPro" id="IPR047691">
    <property type="entry name" value="PelF-like"/>
</dbReference>
<dbReference type="Pfam" id="PF11997">
    <property type="entry name" value="DUF3492"/>
    <property type="match status" value="1"/>
</dbReference>
<evidence type="ECO:0000313" key="4">
    <source>
        <dbReference type="EMBL" id="GGJ10384.1"/>
    </source>
</evidence>
<comment type="caution">
    <text evidence="4">The sequence shown here is derived from an EMBL/GenBank/DDBJ whole genome shotgun (WGS) entry which is preliminary data.</text>
</comment>
<gene>
    <name evidence="4" type="ORF">GCM10010121_020910</name>
</gene>
<dbReference type="Proteomes" id="UP000657574">
    <property type="component" value="Unassembled WGS sequence"/>
</dbReference>
<organism evidence="4 5">
    <name type="scientific">Streptomyces brasiliensis</name>
    <dbReference type="NCBI Taxonomy" id="1954"/>
    <lineage>
        <taxon>Bacteria</taxon>
        <taxon>Bacillati</taxon>
        <taxon>Actinomycetota</taxon>
        <taxon>Actinomycetes</taxon>
        <taxon>Kitasatosporales</taxon>
        <taxon>Streptomycetaceae</taxon>
        <taxon>Streptomyces</taxon>
    </lineage>
</organism>
<evidence type="ECO:0000259" key="3">
    <source>
        <dbReference type="Pfam" id="PF11997"/>
    </source>
</evidence>
<sequence>MRIGLLTEGGYPYVSGDARLWCDRLVRGLGQHEFDIYALSRTRRQEDEGWIPLPPHVTRVRTAPLWTADDDGAGHGRRARRRFAECYEELAGAVCAGSDDQADRFAGALYGLAELARDEGGLVGALRSETAVRALERACRAPAALRAAREARVPELLTVAALLERALRPLSLDWYEDDGLGSADLCHATAGGPAALSGLLARHFCGVPLLVTEYGVQLRSHYLAAGAAEDAPSVRALLAAFHRRLVGEVYQRAAILTPGNAHARRWQERCGADRARIRTVHPGMEASRFAEVGEAPDRGDPDTLVWVGRVEPAKDLVSLLHAFAEVRRAEPKARLRILGAPAGAEGRAYLGHCRALAAQLFPDEAEGVHAVGDNPVSFEEIGAPEAPTLADAYASGAVVVLSSVVEGFPISLVEAMFCGRATVSTDVGAVVEVIGGTGLVVPPRNPRALAESCVALMRDPERRERLGAAARARALELFTVEQNITAFHSIYLEIVAHCPVRRVVLDDAGEPLPFAAPAEAHIPGRWTGSPARAVARGGPGWASDTPVRGARLATSEGAR</sequence>
<evidence type="ECO:0000313" key="5">
    <source>
        <dbReference type="Proteomes" id="UP000657574"/>
    </source>
</evidence>
<dbReference type="SUPFAM" id="SSF53756">
    <property type="entry name" value="UDP-Glycosyltransferase/glycogen phosphorylase"/>
    <property type="match status" value="1"/>
</dbReference>
<dbReference type="RefSeq" id="WP_229840156.1">
    <property type="nucleotide sequence ID" value="NZ_BMQA01000005.1"/>
</dbReference>
<proteinExistence type="predicted"/>
<reference evidence="4" key="2">
    <citation type="submission" date="2020-09" db="EMBL/GenBank/DDBJ databases">
        <authorList>
            <person name="Sun Q."/>
            <person name="Ohkuma M."/>
        </authorList>
    </citation>
    <scope>NUCLEOTIDE SEQUENCE</scope>
    <source>
        <strain evidence="4">JCM 3086</strain>
    </source>
</reference>
<dbReference type="GO" id="GO:0016757">
    <property type="term" value="F:glycosyltransferase activity"/>
    <property type="evidence" value="ECO:0007669"/>
    <property type="project" value="TreeGrafter"/>
</dbReference>
<dbReference type="PANTHER" id="PTHR12526">
    <property type="entry name" value="GLYCOSYLTRANSFERASE"/>
    <property type="match status" value="1"/>
</dbReference>
<accession>A0A917KEL3</accession>
<evidence type="ECO:0000256" key="1">
    <source>
        <dbReference type="ARBA" id="ARBA00021292"/>
    </source>
</evidence>
<dbReference type="InterPro" id="IPR022622">
    <property type="entry name" value="DUF3492"/>
</dbReference>
<evidence type="ECO:0000256" key="2">
    <source>
        <dbReference type="SAM" id="MobiDB-lite"/>
    </source>
</evidence>
<name>A0A917KEL3_9ACTN</name>
<dbReference type="Pfam" id="PF13692">
    <property type="entry name" value="Glyco_trans_1_4"/>
    <property type="match status" value="1"/>
</dbReference>
<reference evidence="4" key="1">
    <citation type="journal article" date="2014" name="Int. J. Syst. Evol. Microbiol.">
        <title>Complete genome sequence of Corynebacterium casei LMG S-19264T (=DSM 44701T), isolated from a smear-ripened cheese.</title>
        <authorList>
            <consortium name="US DOE Joint Genome Institute (JGI-PGF)"/>
            <person name="Walter F."/>
            <person name="Albersmeier A."/>
            <person name="Kalinowski J."/>
            <person name="Ruckert C."/>
        </authorList>
    </citation>
    <scope>NUCLEOTIDE SEQUENCE</scope>
    <source>
        <strain evidence="4">JCM 3086</strain>
    </source>
</reference>
<keyword evidence="5" id="KW-1185">Reference proteome</keyword>
<dbReference type="PANTHER" id="PTHR12526:SF636">
    <property type="entry name" value="BLL3647 PROTEIN"/>
    <property type="match status" value="1"/>
</dbReference>
<dbReference type="NCBIfam" id="NF038011">
    <property type="entry name" value="PelF"/>
    <property type="match status" value="1"/>
</dbReference>